<keyword evidence="2" id="KW-1133">Transmembrane helix</keyword>
<dbReference type="Proteomes" id="UP001161247">
    <property type="component" value="Chromosome 3"/>
</dbReference>
<evidence type="ECO:0000256" key="2">
    <source>
        <dbReference type="SAM" id="Phobius"/>
    </source>
</evidence>
<protein>
    <submittedName>
        <fullName evidence="3">OLC1v1035980C1</fullName>
    </submittedName>
</protein>
<keyword evidence="4" id="KW-1185">Reference proteome</keyword>
<feature type="transmembrane region" description="Helical" evidence="2">
    <location>
        <begin position="20"/>
        <end position="45"/>
    </location>
</feature>
<dbReference type="EMBL" id="OX459120">
    <property type="protein sequence ID" value="CAI9099195.1"/>
    <property type="molecule type" value="Genomic_DNA"/>
</dbReference>
<feature type="region of interest" description="Disordered" evidence="1">
    <location>
        <begin position="87"/>
        <end position="126"/>
    </location>
</feature>
<keyword evidence="2" id="KW-0472">Membrane</keyword>
<evidence type="ECO:0000313" key="4">
    <source>
        <dbReference type="Proteomes" id="UP001161247"/>
    </source>
</evidence>
<keyword evidence="2" id="KW-0812">Transmembrane</keyword>
<evidence type="ECO:0000256" key="1">
    <source>
        <dbReference type="SAM" id="MobiDB-lite"/>
    </source>
</evidence>
<reference evidence="3" key="1">
    <citation type="submission" date="2023-03" db="EMBL/GenBank/DDBJ databases">
        <authorList>
            <person name="Julca I."/>
        </authorList>
    </citation>
    <scope>NUCLEOTIDE SEQUENCE</scope>
</reference>
<proteinExistence type="predicted"/>
<evidence type="ECO:0000313" key="3">
    <source>
        <dbReference type="EMBL" id="CAI9099195.1"/>
    </source>
</evidence>
<feature type="compositionally biased region" description="Acidic residues" evidence="1">
    <location>
        <begin position="110"/>
        <end position="126"/>
    </location>
</feature>
<organism evidence="3 4">
    <name type="scientific">Oldenlandia corymbosa var. corymbosa</name>
    <dbReference type="NCBI Taxonomy" id="529605"/>
    <lineage>
        <taxon>Eukaryota</taxon>
        <taxon>Viridiplantae</taxon>
        <taxon>Streptophyta</taxon>
        <taxon>Embryophyta</taxon>
        <taxon>Tracheophyta</taxon>
        <taxon>Spermatophyta</taxon>
        <taxon>Magnoliopsida</taxon>
        <taxon>eudicotyledons</taxon>
        <taxon>Gunneridae</taxon>
        <taxon>Pentapetalae</taxon>
        <taxon>asterids</taxon>
        <taxon>lamiids</taxon>
        <taxon>Gentianales</taxon>
        <taxon>Rubiaceae</taxon>
        <taxon>Rubioideae</taxon>
        <taxon>Spermacoceae</taxon>
        <taxon>Hedyotis-Oldenlandia complex</taxon>
        <taxon>Oldenlandia</taxon>
    </lineage>
</organism>
<sequence length="126" mass="14510">MLLVQFCFANSVDFYLFSLAFLFPITPILWECYLAAWVFIVSCLLKDFAATSRNLEQICCHCQTHAKKAPFQAKAYKRKVEYEKEAYNKKLADGPGPVDEESDKSRSEVNDDEDDDEFSGEEKDDE</sequence>
<accession>A0AAV1CW46</accession>
<gene>
    <name evidence="3" type="ORF">OLC1_LOCUS9262</name>
</gene>
<name>A0AAV1CW46_OLDCO</name>
<dbReference type="AlphaFoldDB" id="A0AAV1CW46"/>